<dbReference type="Proteomes" id="UP000564644">
    <property type="component" value="Unassembled WGS sequence"/>
</dbReference>
<organism evidence="2 3">
    <name type="scientific">Cohnella zeiphila</name>
    <dbReference type="NCBI Taxonomy" id="2761120"/>
    <lineage>
        <taxon>Bacteria</taxon>
        <taxon>Bacillati</taxon>
        <taxon>Bacillota</taxon>
        <taxon>Bacilli</taxon>
        <taxon>Bacillales</taxon>
        <taxon>Paenibacillaceae</taxon>
        <taxon>Cohnella</taxon>
    </lineage>
</organism>
<dbReference type="Pfam" id="PF01323">
    <property type="entry name" value="DSBA"/>
    <property type="match status" value="1"/>
</dbReference>
<dbReference type="SUPFAM" id="SSF52833">
    <property type="entry name" value="Thioredoxin-like"/>
    <property type="match status" value="1"/>
</dbReference>
<comment type="caution">
    <text evidence="2">The sequence shown here is derived from an EMBL/GenBank/DDBJ whole genome shotgun (WGS) entry which is preliminary data.</text>
</comment>
<dbReference type="Gene3D" id="3.40.30.10">
    <property type="entry name" value="Glutaredoxin"/>
    <property type="match status" value="1"/>
</dbReference>
<dbReference type="GO" id="GO:0016491">
    <property type="term" value="F:oxidoreductase activity"/>
    <property type="evidence" value="ECO:0007669"/>
    <property type="project" value="InterPro"/>
</dbReference>
<sequence length="211" mass="23379">MHIAVYSDMICPWCRIGKKNLSDAIREWEERSGAKVAVSEHAFLLDPTLPEEGLPFNSSMAAKMGGPENVKVMLEKVREAGAAVGVTFRWDRVTRMPNTMLAHRITAMVPEERRHEWVETVMIAHFEYGRDIARKDVLLELAGDLGLDADELSAGLDEGGGDEAVRQDLEQARKMGISGVPFFVIDNKYGLSGAYPVADFVRAFERIAQGA</sequence>
<dbReference type="PANTHER" id="PTHR13887">
    <property type="entry name" value="GLUTATHIONE S-TRANSFERASE KAPPA"/>
    <property type="match status" value="1"/>
</dbReference>
<dbReference type="PANTHER" id="PTHR13887:SF41">
    <property type="entry name" value="THIOREDOXIN SUPERFAMILY PROTEIN"/>
    <property type="match status" value="1"/>
</dbReference>
<dbReference type="CDD" id="cd03024">
    <property type="entry name" value="DsbA_FrnE"/>
    <property type="match status" value="1"/>
</dbReference>
<dbReference type="EMBL" id="JACJVO010000024">
    <property type="protein sequence ID" value="MBB6733038.1"/>
    <property type="molecule type" value="Genomic_DNA"/>
</dbReference>
<dbReference type="RefSeq" id="WP_185130698.1">
    <property type="nucleotide sequence ID" value="NZ_JACJVO010000024.1"/>
</dbReference>
<evidence type="ECO:0000313" key="3">
    <source>
        <dbReference type="Proteomes" id="UP000564644"/>
    </source>
</evidence>
<protein>
    <submittedName>
        <fullName evidence="2">DsbA family oxidoreductase</fullName>
    </submittedName>
</protein>
<dbReference type="AlphaFoldDB" id="A0A7X0SSF5"/>
<dbReference type="InterPro" id="IPR001853">
    <property type="entry name" value="DSBA-like_thioredoxin_dom"/>
</dbReference>
<evidence type="ECO:0000313" key="2">
    <source>
        <dbReference type="EMBL" id="MBB6733038.1"/>
    </source>
</evidence>
<dbReference type="InterPro" id="IPR036249">
    <property type="entry name" value="Thioredoxin-like_sf"/>
</dbReference>
<keyword evidence="3" id="KW-1185">Reference proteome</keyword>
<feature type="domain" description="DSBA-like thioredoxin" evidence="1">
    <location>
        <begin position="3"/>
        <end position="203"/>
    </location>
</feature>
<proteinExistence type="predicted"/>
<reference evidence="2 3" key="1">
    <citation type="submission" date="2020-08" db="EMBL/GenBank/DDBJ databases">
        <title>Cohnella phylogeny.</title>
        <authorList>
            <person name="Dunlap C."/>
        </authorList>
    </citation>
    <scope>NUCLEOTIDE SEQUENCE [LARGE SCALE GENOMIC DNA]</scope>
    <source>
        <strain evidence="2 3">CBP 2801</strain>
    </source>
</reference>
<gene>
    <name evidence="2" type="ORF">H7C18_19150</name>
</gene>
<accession>A0A7X0SSF5</accession>
<evidence type="ECO:0000259" key="1">
    <source>
        <dbReference type="Pfam" id="PF01323"/>
    </source>
</evidence>
<name>A0A7X0SSF5_9BACL</name>